<comment type="catalytic activity">
    <reaction evidence="3">
        <text>a hydroperoxide + 2 glutathione = an alcohol + glutathione disulfide + H2O</text>
        <dbReference type="Rhea" id="RHEA:62632"/>
        <dbReference type="ChEBI" id="CHEBI:15377"/>
        <dbReference type="ChEBI" id="CHEBI:30879"/>
        <dbReference type="ChEBI" id="CHEBI:35924"/>
        <dbReference type="ChEBI" id="CHEBI:57925"/>
        <dbReference type="ChEBI" id="CHEBI:58297"/>
        <dbReference type="EC" id="1.11.1.27"/>
    </reaction>
</comment>
<evidence type="ECO:0000259" key="4">
    <source>
        <dbReference type="PROSITE" id="PS51352"/>
    </source>
</evidence>
<dbReference type="CDD" id="cd03013">
    <property type="entry name" value="PRX5_like"/>
    <property type="match status" value="1"/>
</dbReference>
<keyword evidence="2 3" id="KW-0560">Oxidoreductase</keyword>
<protein>
    <recommendedName>
        <fullName evidence="3">Glutathione-dependent peroxiredoxin</fullName>
        <ecNumber evidence="3">1.11.1.27</ecNumber>
    </recommendedName>
</protein>
<dbReference type="InterPro" id="IPR013766">
    <property type="entry name" value="Thioredoxin_domain"/>
</dbReference>
<dbReference type="InterPro" id="IPR036249">
    <property type="entry name" value="Thioredoxin-like_sf"/>
</dbReference>
<evidence type="ECO:0000313" key="6">
    <source>
        <dbReference type="Proteomes" id="UP001499910"/>
    </source>
</evidence>
<evidence type="ECO:0000313" key="5">
    <source>
        <dbReference type="EMBL" id="GAA5074540.1"/>
    </source>
</evidence>
<evidence type="ECO:0000256" key="3">
    <source>
        <dbReference type="RuleBase" id="RU366011"/>
    </source>
</evidence>
<dbReference type="Pfam" id="PF08534">
    <property type="entry name" value="Redoxin"/>
    <property type="match status" value="1"/>
</dbReference>
<evidence type="ECO:0000256" key="1">
    <source>
        <dbReference type="ARBA" id="ARBA00022559"/>
    </source>
</evidence>
<keyword evidence="3" id="KW-0049">Antioxidant</keyword>
<feature type="domain" description="Thioredoxin" evidence="4">
    <location>
        <begin position="2"/>
        <end position="160"/>
    </location>
</feature>
<name>A0ABP9LE60_9RHOB</name>
<dbReference type="RefSeq" id="WP_259553959.1">
    <property type="nucleotide sequence ID" value="NZ_BAABHW010000002.1"/>
</dbReference>
<comment type="caution">
    <text evidence="5">The sequence shown here is derived from an EMBL/GenBank/DDBJ whole genome shotgun (WGS) entry which is preliminary data.</text>
</comment>
<reference evidence="6" key="1">
    <citation type="journal article" date="2019" name="Int. J. Syst. Evol. Microbiol.">
        <title>The Global Catalogue of Microorganisms (GCM) 10K type strain sequencing project: providing services to taxonomists for standard genome sequencing and annotation.</title>
        <authorList>
            <consortium name="The Broad Institute Genomics Platform"/>
            <consortium name="The Broad Institute Genome Sequencing Center for Infectious Disease"/>
            <person name="Wu L."/>
            <person name="Ma J."/>
        </authorList>
    </citation>
    <scope>NUCLEOTIDE SEQUENCE [LARGE SCALE GENOMIC DNA]</scope>
    <source>
        <strain evidence="6">JCM 18015</strain>
    </source>
</reference>
<gene>
    <name evidence="5" type="ORF">GCM10023209_21730</name>
</gene>
<dbReference type="InterPro" id="IPR013740">
    <property type="entry name" value="Redoxin"/>
</dbReference>
<dbReference type="Proteomes" id="UP001499910">
    <property type="component" value="Unassembled WGS sequence"/>
</dbReference>
<dbReference type="PROSITE" id="PS51352">
    <property type="entry name" value="THIOREDOXIN_2"/>
    <property type="match status" value="1"/>
</dbReference>
<dbReference type="EC" id="1.11.1.27" evidence="3"/>
<organism evidence="5 6">
    <name type="scientific">[Roseibacterium] beibuensis</name>
    <dbReference type="NCBI Taxonomy" id="1193142"/>
    <lineage>
        <taxon>Bacteria</taxon>
        <taxon>Pseudomonadati</taxon>
        <taxon>Pseudomonadota</taxon>
        <taxon>Alphaproteobacteria</taxon>
        <taxon>Rhodobacterales</taxon>
        <taxon>Roseobacteraceae</taxon>
        <taxon>Roseicyclus</taxon>
    </lineage>
</organism>
<dbReference type="Gene3D" id="3.40.30.10">
    <property type="entry name" value="Glutaredoxin"/>
    <property type="match status" value="1"/>
</dbReference>
<accession>A0ABP9LE60</accession>
<dbReference type="SUPFAM" id="SSF52833">
    <property type="entry name" value="Thioredoxin-like"/>
    <property type="match status" value="1"/>
</dbReference>
<dbReference type="PANTHER" id="PTHR10430">
    <property type="entry name" value="PEROXIREDOXIN"/>
    <property type="match status" value="1"/>
</dbReference>
<dbReference type="InterPro" id="IPR037944">
    <property type="entry name" value="PRX5-like"/>
</dbReference>
<keyword evidence="1 3" id="KW-0575">Peroxidase</keyword>
<keyword evidence="3" id="KW-0676">Redox-active center</keyword>
<proteinExistence type="inferred from homology"/>
<dbReference type="PANTHER" id="PTHR10430:SF16">
    <property type="entry name" value="PEROXIREDOXIN-5, MITOCHONDRIAL"/>
    <property type="match status" value="1"/>
</dbReference>
<comment type="function">
    <text evidence="3">Thiol-specific peroxidase that catalyzes the reduction of hydrogen peroxide and organic hydroperoxides to water and alcohols, respectively. Plays a role in cell protection against oxidative stress by detoxifying peroxides.</text>
</comment>
<dbReference type="EMBL" id="BAABHW010000002">
    <property type="protein sequence ID" value="GAA5074540.1"/>
    <property type="molecule type" value="Genomic_DNA"/>
</dbReference>
<evidence type="ECO:0000256" key="2">
    <source>
        <dbReference type="ARBA" id="ARBA00023002"/>
    </source>
</evidence>
<comment type="similarity">
    <text evidence="3">Belongs to the peroxiredoxin family. Prx5 subfamily.</text>
</comment>
<sequence length="160" mass="17202">MVAIGDSLPDVRFVRMSQNGPEEVSLTEKAKGRRIIIVAVPGAFTPTCDSKHLPSFVRTKPEFDAKGIDEIICVSVNDAHVMRLWGETTGATAAGITLLADGDSSFTRAMGMTYTKPEVGFYDRSKRYALVAEDGVITHLQVEKPGECAISTGEALLAVI</sequence>
<keyword evidence="6" id="KW-1185">Reference proteome</keyword>